<reference evidence="3 4" key="1">
    <citation type="submission" date="2014-06" db="EMBL/GenBank/DDBJ databases">
        <authorList>
            <person name="Swart Estienne"/>
        </authorList>
    </citation>
    <scope>NUCLEOTIDE SEQUENCE [LARGE SCALE GENOMIC DNA]</scope>
    <source>
        <strain evidence="3 4">130c</strain>
    </source>
</reference>
<evidence type="ECO:0000313" key="4">
    <source>
        <dbReference type="Proteomes" id="UP000039865"/>
    </source>
</evidence>
<dbReference type="InParanoid" id="A0A077ZT13"/>
<feature type="domain" description="Tubby C-terminal" evidence="2">
    <location>
        <begin position="336"/>
        <end position="424"/>
    </location>
</feature>
<accession>A0A077ZT13</accession>
<dbReference type="EMBL" id="CCKQ01000525">
    <property type="protein sequence ID" value="CDW71606.1"/>
    <property type="molecule type" value="Genomic_DNA"/>
</dbReference>
<evidence type="ECO:0000313" key="3">
    <source>
        <dbReference type="EMBL" id="CDW71606.1"/>
    </source>
</evidence>
<dbReference type="PANTHER" id="PTHR16517:SF7">
    <property type="entry name" value="PROTEIN KING TUBBY"/>
    <property type="match status" value="1"/>
</dbReference>
<evidence type="ECO:0000259" key="2">
    <source>
        <dbReference type="Pfam" id="PF01167"/>
    </source>
</evidence>
<dbReference type="SUPFAM" id="SSF54518">
    <property type="entry name" value="Tubby C-terminal domain-like"/>
    <property type="match status" value="1"/>
</dbReference>
<dbReference type="AlphaFoldDB" id="A0A077ZT13"/>
<name>A0A077ZT13_STYLE</name>
<comment type="similarity">
    <text evidence="1">Belongs to the TUB family.</text>
</comment>
<gene>
    <name evidence="3" type="primary">Contig8639.g9216</name>
    <name evidence="3" type="ORF">STYLEM_553</name>
</gene>
<evidence type="ECO:0000256" key="1">
    <source>
        <dbReference type="ARBA" id="ARBA00007129"/>
    </source>
</evidence>
<dbReference type="InterPro" id="IPR025659">
    <property type="entry name" value="Tubby-like_C"/>
</dbReference>
<dbReference type="Pfam" id="PF01167">
    <property type="entry name" value="Tub"/>
    <property type="match status" value="1"/>
</dbReference>
<dbReference type="PRINTS" id="PR01573">
    <property type="entry name" value="SUPERTUBBY"/>
</dbReference>
<organism evidence="3 4">
    <name type="scientific">Stylonychia lemnae</name>
    <name type="common">Ciliate</name>
    <dbReference type="NCBI Taxonomy" id="5949"/>
    <lineage>
        <taxon>Eukaryota</taxon>
        <taxon>Sar</taxon>
        <taxon>Alveolata</taxon>
        <taxon>Ciliophora</taxon>
        <taxon>Intramacronucleata</taxon>
        <taxon>Spirotrichea</taxon>
        <taxon>Stichotrichia</taxon>
        <taxon>Sporadotrichida</taxon>
        <taxon>Oxytrichidae</taxon>
        <taxon>Stylonychinae</taxon>
        <taxon>Stylonychia</taxon>
    </lineage>
</organism>
<protein>
    <submittedName>
        <fullName evidence="3">Tubby-related protein 1</fullName>
    </submittedName>
</protein>
<dbReference type="PANTHER" id="PTHR16517">
    <property type="entry name" value="TUBBY-RELATED"/>
    <property type="match status" value="1"/>
</dbReference>
<dbReference type="OrthoDB" id="8775810at2759"/>
<keyword evidence="4" id="KW-1185">Reference proteome</keyword>
<dbReference type="Proteomes" id="UP000039865">
    <property type="component" value="Unassembled WGS sequence"/>
</dbReference>
<dbReference type="Gene3D" id="3.20.90.10">
    <property type="entry name" value="Tubby Protein, Chain A"/>
    <property type="match status" value="1"/>
</dbReference>
<proteinExistence type="inferred from homology"/>
<sequence>MSNRLITRLQNNYNSYQVRQAVSYHLHIYIKTAENVEVTKEYTMEQVQRKISFNLTKEVYNKLNIDSTKCYLYKELSPADQLEESKDEAYGNYSKKIVIQLKQNQTIQGSNYEEYVQQVLEHIDGRRTKFEFNKRNQLDFIQLCDIFQDPDNKEPLKESYWIIVYIHLKKIGIDISESFQNEKTKQMLQAVNINDYAISKGFLVHEPSQKKVQLQSSKLLMQIELGVFVPTAISEADFKNEHLAVNNMHNLSRVERTKGEQGLFSDYPHRYRLRLEGKMDVKLFAQRISENSEFYISLTKELPKDFLPIKKRVCQIEYDSNFFAEKPRSFRIGITDFEKGNDQNISKTFENLPPKFNQDRGCYTLNFYGRVNKASARNFQLVETDGDEDEIILSHGKSSTNEFNLDYRAPFSQVIAFGISLSAIGKKRVVG</sequence>
<dbReference type="InterPro" id="IPR000007">
    <property type="entry name" value="Tubby_C"/>
</dbReference>